<dbReference type="SUPFAM" id="SSF53850">
    <property type="entry name" value="Periplasmic binding protein-like II"/>
    <property type="match status" value="1"/>
</dbReference>
<dbReference type="PANTHER" id="PTHR30024:SF43">
    <property type="entry name" value="BLL4572 PROTEIN"/>
    <property type="match status" value="1"/>
</dbReference>
<evidence type="ECO:0000256" key="2">
    <source>
        <dbReference type="ARBA" id="ARBA00022448"/>
    </source>
</evidence>
<dbReference type="PANTHER" id="PTHR30024">
    <property type="entry name" value="ALIPHATIC SULFONATES-BINDING PROTEIN-RELATED"/>
    <property type="match status" value="1"/>
</dbReference>
<dbReference type="InterPro" id="IPR044527">
    <property type="entry name" value="NrtA/CpmA_ABC-bd_dom"/>
</dbReference>
<organism evidence="6 7">
    <name type="scientific">Chromohalobacter marismortui</name>
    <dbReference type="NCBI Taxonomy" id="42055"/>
    <lineage>
        <taxon>Bacteria</taxon>
        <taxon>Pseudomonadati</taxon>
        <taxon>Pseudomonadota</taxon>
        <taxon>Gammaproteobacteria</taxon>
        <taxon>Oceanospirillales</taxon>
        <taxon>Halomonadaceae</taxon>
        <taxon>Chromohalobacter</taxon>
    </lineage>
</organism>
<evidence type="ECO:0000256" key="3">
    <source>
        <dbReference type="ARBA" id="ARBA00022475"/>
    </source>
</evidence>
<dbReference type="AlphaFoldDB" id="A0A4R7NU70"/>
<keyword evidence="2" id="KW-0813">Transport</keyword>
<dbReference type="RefSeq" id="WP_133693203.1">
    <property type="nucleotide sequence ID" value="NZ_SOBR01000001.1"/>
</dbReference>
<keyword evidence="7" id="KW-1185">Reference proteome</keyword>
<evidence type="ECO:0000313" key="7">
    <source>
        <dbReference type="Proteomes" id="UP000295380"/>
    </source>
</evidence>
<name>A0A4R7NU70_9GAMM</name>
<dbReference type="OrthoDB" id="9815454at2"/>
<keyword evidence="4" id="KW-0997">Cell inner membrane</keyword>
<comment type="subcellular location">
    <subcellularLocation>
        <location evidence="1">Endomembrane system</location>
    </subcellularLocation>
</comment>
<dbReference type="CDD" id="cd13553">
    <property type="entry name" value="PBP2_NrtA_CpmA_like"/>
    <property type="match status" value="1"/>
</dbReference>
<keyword evidence="3" id="KW-1003">Cell membrane</keyword>
<evidence type="ECO:0000256" key="5">
    <source>
        <dbReference type="ARBA" id="ARBA00023136"/>
    </source>
</evidence>
<evidence type="ECO:0000256" key="4">
    <source>
        <dbReference type="ARBA" id="ARBA00022519"/>
    </source>
</evidence>
<evidence type="ECO:0000313" key="6">
    <source>
        <dbReference type="EMBL" id="TDU24654.1"/>
    </source>
</evidence>
<accession>A0A4R7NU70</accession>
<dbReference type="Proteomes" id="UP000295380">
    <property type="component" value="Unassembled WGS sequence"/>
</dbReference>
<sequence length="409" mass="44910">MNDRRIPRGEWPSPERDTLTLGMLPLNDAAPLVVARERGLFAAHGLDVTLHVESSWAGLRDAMQLGLLEGAQMLPLMPLASTLGLDGRPTPMLSALTLNLGGNAITVSNALYASMQAAEPEAMMQAPISARALAAVVRQRRTAGQTALRFASVYPFSSHHYQLRYWLAEGGVDPDRDLELRVVPPPLVAEQLEAGWLDGYCVGEPWNTLAARRESGRVLIGSHAIWQHGQEKVFAVREAWADAHPAAHRALLRALLEACAWLDRPAQRVEAARVMCEKGYLDVPPNVVEESMAAGDTPAPHGVSVFHRHAANFPWRSHLAWYADQMRRWQHLNVEESVLKACLARCVRPDLFREAADDLGFNYPLVDTKREGEHATEWPLAGCRGAIAMGSDLLLGGGHFSGRDDDSES</sequence>
<protein>
    <submittedName>
        <fullName evidence="6">Nitrate/nitrite transport system substrate-binding protein</fullName>
    </submittedName>
</protein>
<comment type="caution">
    <text evidence="6">The sequence shown here is derived from an EMBL/GenBank/DDBJ whole genome shotgun (WGS) entry which is preliminary data.</text>
</comment>
<keyword evidence="5" id="KW-0472">Membrane</keyword>
<dbReference type="EMBL" id="SOBR01000001">
    <property type="protein sequence ID" value="TDU24654.1"/>
    <property type="molecule type" value="Genomic_DNA"/>
</dbReference>
<reference evidence="6 7" key="1">
    <citation type="submission" date="2019-03" db="EMBL/GenBank/DDBJ databases">
        <title>Genomic Encyclopedia of Type Strains, Phase IV (KMG-IV): sequencing the most valuable type-strain genomes for metagenomic binning, comparative biology and taxonomic classification.</title>
        <authorList>
            <person name="Goeker M."/>
        </authorList>
    </citation>
    <scope>NUCLEOTIDE SEQUENCE [LARGE SCALE GENOMIC DNA]</scope>
    <source>
        <strain evidence="6 7">DSM 6770</strain>
    </source>
</reference>
<dbReference type="GO" id="GO:0012505">
    <property type="term" value="C:endomembrane system"/>
    <property type="evidence" value="ECO:0007669"/>
    <property type="project" value="UniProtKB-SubCell"/>
</dbReference>
<evidence type="ECO:0000256" key="1">
    <source>
        <dbReference type="ARBA" id="ARBA00004308"/>
    </source>
</evidence>
<dbReference type="Pfam" id="PF13379">
    <property type="entry name" value="NMT1_2"/>
    <property type="match status" value="1"/>
</dbReference>
<dbReference type="Gene3D" id="3.40.190.10">
    <property type="entry name" value="Periplasmic binding protein-like II"/>
    <property type="match status" value="2"/>
</dbReference>
<gene>
    <name evidence="6" type="ORF">C8E00_10131</name>
</gene>
<proteinExistence type="predicted"/>